<evidence type="ECO:0000313" key="3">
    <source>
        <dbReference type="Proteomes" id="UP001265259"/>
    </source>
</evidence>
<dbReference type="InterPro" id="IPR009492">
    <property type="entry name" value="TniQ"/>
</dbReference>
<reference evidence="2 3" key="1">
    <citation type="submission" date="2023-09" db="EMBL/GenBank/DDBJ databases">
        <authorList>
            <person name="Rey-Velasco X."/>
        </authorList>
    </citation>
    <scope>NUCLEOTIDE SEQUENCE [LARGE SCALE GENOMIC DNA]</scope>
    <source>
        <strain evidence="2 3">F158</strain>
    </source>
</reference>
<organism evidence="2 3">
    <name type="scientific">Tropicimonas omnivorans</name>
    <dbReference type="NCBI Taxonomy" id="3075590"/>
    <lineage>
        <taxon>Bacteria</taxon>
        <taxon>Pseudomonadati</taxon>
        <taxon>Pseudomonadota</taxon>
        <taxon>Alphaproteobacteria</taxon>
        <taxon>Rhodobacterales</taxon>
        <taxon>Roseobacteraceae</taxon>
        <taxon>Tropicimonas</taxon>
    </lineage>
</organism>
<name>A0ABU3DHE9_9RHOB</name>
<feature type="domain" description="TniQ" evidence="1">
    <location>
        <begin position="9"/>
        <end position="139"/>
    </location>
</feature>
<evidence type="ECO:0000313" key="2">
    <source>
        <dbReference type="EMBL" id="MDT0683121.1"/>
    </source>
</evidence>
<dbReference type="Proteomes" id="UP001265259">
    <property type="component" value="Unassembled WGS sequence"/>
</dbReference>
<protein>
    <submittedName>
        <fullName evidence="2">TniQ family protein</fullName>
    </submittedName>
</protein>
<proteinExistence type="predicted"/>
<keyword evidence="3" id="KW-1185">Reference proteome</keyword>
<evidence type="ECO:0000259" key="1">
    <source>
        <dbReference type="Pfam" id="PF06527"/>
    </source>
</evidence>
<dbReference type="Pfam" id="PF06527">
    <property type="entry name" value="TniQ"/>
    <property type="match status" value="1"/>
</dbReference>
<sequence>MTLRPILPALQDESLTSYLARCAEYHTGLDVFAFISALGFSQTEIIDPAPATFDRLSELTGHSLEVLHRMVFRSVRPRVRALGQEHFHTEFTNLKQTSFCPACLLADREPTSPSRGLRVGRLSWRIEPVRRCRQHGFALVRRPLARKAERFQTMDMVAPDNAELNRLVRSADPTNPSALQSYIETRLAGGSGPAWLDGQPIDLAARTCEMLGLLLTFPVTRTMPAATSEDLEAAGAVGFEHASQGEDGVCSALQSVREQAQHEGFHGGPAQVYGFFHTWLQDTDKRKPFGPVLDVARTFILDHFPVEAGADVFGSIISRRRKHTVYTLARQMNVGPMTVQRALVYGKLLDGEPDRSSHHVVFDAISGETLFSRVHTALSNRELRKFLNCGRTQAEQLVAASFLPQVIEQEDRASNSAQHVALEDAKTFLQAIMGRTKSVERATEGMCDIPRAARSSHWSVTDIVRAPLGGKLEKVECVDPDLRFLGILLDPKEVSTVLIRESSPDLVGFEDAASILGIKRYGVRKFLDLRDRDGVPYLRVHSIQNSEGCQIDCLSRTEIAGFLREHIALADIASHMECHWRTAEARLMSAEISVELKGAGIGRSFYRRSEVKGVMPI</sequence>
<gene>
    <name evidence="2" type="ORF">RM543_10525</name>
</gene>
<dbReference type="RefSeq" id="WP_311691294.1">
    <property type="nucleotide sequence ID" value="NZ_JAVRHL010000002.1"/>
</dbReference>
<accession>A0ABU3DHE9</accession>
<dbReference type="EMBL" id="JAVRHL010000002">
    <property type="protein sequence ID" value="MDT0683121.1"/>
    <property type="molecule type" value="Genomic_DNA"/>
</dbReference>
<comment type="caution">
    <text evidence="2">The sequence shown here is derived from an EMBL/GenBank/DDBJ whole genome shotgun (WGS) entry which is preliminary data.</text>
</comment>